<comment type="catalytic activity">
    <reaction evidence="2">
        <text>2,5-diamino-6-hydroxy-4-(5-phosphoribosylamino)-pyrimidine + H2O = 2,5,6-triamino-4-hydroxypyrimidine + D-ribose 5-phosphate</text>
        <dbReference type="Rhea" id="RHEA:23436"/>
        <dbReference type="ChEBI" id="CHEBI:15377"/>
        <dbReference type="ChEBI" id="CHEBI:58614"/>
        <dbReference type="ChEBI" id="CHEBI:78346"/>
        <dbReference type="ChEBI" id="CHEBI:137796"/>
    </reaction>
</comment>
<keyword evidence="5" id="KW-1185">Reference proteome</keyword>
<feature type="domain" description="NADAR" evidence="3">
    <location>
        <begin position="3"/>
        <end position="150"/>
    </location>
</feature>
<evidence type="ECO:0000313" key="4">
    <source>
        <dbReference type="EMBL" id="MBW8190870.1"/>
    </source>
</evidence>
<protein>
    <submittedName>
        <fullName evidence="4">NADAR family protein</fullName>
    </submittedName>
</protein>
<evidence type="ECO:0000256" key="1">
    <source>
        <dbReference type="ARBA" id="ARBA00000022"/>
    </source>
</evidence>
<accession>A0ABS7EEW5</accession>
<comment type="caution">
    <text evidence="4">The sequence shown here is derived from an EMBL/GenBank/DDBJ whole genome shotgun (WGS) entry which is preliminary data.</text>
</comment>
<dbReference type="RefSeq" id="WP_220103544.1">
    <property type="nucleotide sequence ID" value="NZ_JAHZSS010000006.1"/>
</dbReference>
<dbReference type="Proteomes" id="UP001166251">
    <property type="component" value="Unassembled WGS sequence"/>
</dbReference>
<dbReference type="InterPro" id="IPR012816">
    <property type="entry name" value="NADAR"/>
</dbReference>
<evidence type="ECO:0000259" key="3">
    <source>
        <dbReference type="Pfam" id="PF08719"/>
    </source>
</evidence>
<gene>
    <name evidence="4" type="ORF">K0504_07465</name>
</gene>
<dbReference type="Gene3D" id="1.10.357.40">
    <property type="entry name" value="YbiA-like"/>
    <property type="match status" value="1"/>
</dbReference>
<dbReference type="EMBL" id="JAHZSS010000006">
    <property type="protein sequence ID" value="MBW8190870.1"/>
    <property type="molecule type" value="Genomic_DNA"/>
</dbReference>
<dbReference type="SUPFAM" id="SSF143990">
    <property type="entry name" value="YbiA-like"/>
    <property type="match status" value="1"/>
</dbReference>
<dbReference type="Pfam" id="PF08719">
    <property type="entry name" value="NADAR"/>
    <property type="match status" value="1"/>
</dbReference>
<organism evidence="4 5">
    <name type="scientific">Neiella holothuriorum</name>
    <dbReference type="NCBI Taxonomy" id="2870530"/>
    <lineage>
        <taxon>Bacteria</taxon>
        <taxon>Pseudomonadati</taxon>
        <taxon>Pseudomonadota</taxon>
        <taxon>Gammaproteobacteria</taxon>
        <taxon>Alteromonadales</taxon>
        <taxon>Echinimonadaceae</taxon>
        <taxon>Neiella</taxon>
    </lineage>
</organism>
<name>A0ABS7EEW5_9GAMM</name>
<dbReference type="InterPro" id="IPR037238">
    <property type="entry name" value="YbiA-like_sf"/>
</dbReference>
<evidence type="ECO:0000313" key="5">
    <source>
        <dbReference type="Proteomes" id="UP001166251"/>
    </source>
</evidence>
<comment type="catalytic activity">
    <reaction evidence="1">
        <text>5-amino-6-(5-phospho-D-ribosylamino)uracil + H2O = 5,6-diaminouracil + D-ribose 5-phosphate</text>
        <dbReference type="Rhea" id="RHEA:55020"/>
        <dbReference type="ChEBI" id="CHEBI:15377"/>
        <dbReference type="ChEBI" id="CHEBI:46252"/>
        <dbReference type="ChEBI" id="CHEBI:58453"/>
        <dbReference type="ChEBI" id="CHEBI:78346"/>
    </reaction>
</comment>
<evidence type="ECO:0000256" key="2">
    <source>
        <dbReference type="ARBA" id="ARBA00000751"/>
    </source>
</evidence>
<dbReference type="NCBIfam" id="TIGR02464">
    <property type="entry name" value="ribofla_fusion"/>
    <property type="match status" value="1"/>
</dbReference>
<reference evidence="4" key="1">
    <citation type="submission" date="2021-07" db="EMBL/GenBank/DDBJ databases">
        <title>Neiella marina sp. nov., isolated from the intestinal content of sea cucumber Apostichopus japonicus.</title>
        <authorList>
            <person name="Bai X."/>
        </authorList>
    </citation>
    <scope>NUCLEOTIDE SEQUENCE</scope>
    <source>
        <strain evidence="4">126</strain>
    </source>
</reference>
<dbReference type="CDD" id="cd15457">
    <property type="entry name" value="NADAR"/>
    <property type="match status" value="1"/>
</dbReference>
<proteinExistence type="predicted"/>
<sequence length="161" mass="18681">MLFPHENTNDQIYFSRYECEHLLSSHGLRSFELDGHTWPSIEHYFQAMKFDSDVLRERICQAPTAEQAAKIGSRWYRRPKSNWSKIQVVVMTRAVYISAKSHPEVAAAILDTGEKLLVEDDSYDYFWGCGRDRRGENNYGQVIMKVRAKLLEEQQTASTGE</sequence>